<keyword evidence="1" id="KW-0472">Membrane</keyword>
<protein>
    <recommendedName>
        <fullName evidence="4">GlsB/YeaQ/YmgE family stress response membrane protein</fullName>
    </recommendedName>
</protein>
<keyword evidence="1" id="KW-1133">Transmembrane helix</keyword>
<accession>A0ABX0ZHC0</accession>
<evidence type="ECO:0000313" key="3">
    <source>
        <dbReference type="Proteomes" id="UP000734511"/>
    </source>
</evidence>
<comment type="caution">
    <text evidence="2">The sequence shown here is derived from an EMBL/GenBank/DDBJ whole genome shotgun (WGS) entry which is preliminary data.</text>
</comment>
<feature type="transmembrane region" description="Helical" evidence="1">
    <location>
        <begin position="30"/>
        <end position="52"/>
    </location>
</feature>
<gene>
    <name evidence="2" type="ORF">HCN08_03260</name>
</gene>
<organism evidence="2 3">
    <name type="scientific">Actinacidiphila epipremni</name>
    <dbReference type="NCBI Taxonomy" id="2053013"/>
    <lineage>
        <taxon>Bacteria</taxon>
        <taxon>Bacillati</taxon>
        <taxon>Actinomycetota</taxon>
        <taxon>Actinomycetes</taxon>
        <taxon>Kitasatosporales</taxon>
        <taxon>Streptomycetaceae</taxon>
        <taxon>Actinacidiphila</taxon>
    </lineage>
</organism>
<dbReference type="Proteomes" id="UP000734511">
    <property type="component" value="Unassembled WGS sequence"/>
</dbReference>
<evidence type="ECO:0008006" key="4">
    <source>
        <dbReference type="Google" id="ProtNLM"/>
    </source>
</evidence>
<dbReference type="EMBL" id="JAATEJ010000002">
    <property type="protein sequence ID" value="NJP42435.1"/>
    <property type="molecule type" value="Genomic_DNA"/>
</dbReference>
<evidence type="ECO:0000256" key="1">
    <source>
        <dbReference type="SAM" id="Phobius"/>
    </source>
</evidence>
<keyword evidence="1" id="KW-0812">Transmembrane</keyword>
<keyword evidence="3" id="KW-1185">Reference proteome</keyword>
<proteinExistence type="predicted"/>
<evidence type="ECO:0000313" key="2">
    <source>
        <dbReference type="EMBL" id="NJP42435.1"/>
    </source>
</evidence>
<name>A0ABX0ZHC0_9ACTN</name>
<sequence>MLWQIAGYTALGLLAAFAAARLFPSRLPAAGLLLLTGVVAALTGGLVGYTIFGGARPELTFAASFATAAAGLSVLASPARRGRHAKITTPGA</sequence>
<reference evidence="2 3" key="1">
    <citation type="submission" date="2020-03" db="EMBL/GenBank/DDBJ databases">
        <title>WGS of actinomycetes isolated from Thailand.</title>
        <authorList>
            <person name="Thawai C."/>
        </authorList>
    </citation>
    <scope>NUCLEOTIDE SEQUENCE [LARGE SCALE GENOMIC DNA]</scope>
    <source>
        <strain evidence="2 3">PRB2-1</strain>
    </source>
</reference>
<dbReference type="RefSeq" id="WP_167981318.1">
    <property type="nucleotide sequence ID" value="NZ_JAATEJ010000002.1"/>
</dbReference>
<feature type="transmembrane region" description="Helical" evidence="1">
    <location>
        <begin position="58"/>
        <end position="76"/>
    </location>
</feature>
<feature type="transmembrane region" description="Helical" evidence="1">
    <location>
        <begin position="6"/>
        <end position="23"/>
    </location>
</feature>